<dbReference type="EMBL" id="GG693862">
    <property type="protein sequence ID" value="EES53467.1"/>
    <property type="molecule type" value="Genomic_DNA"/>
</dbReference>
<dbReference type="Gene3D" id="1.10.520.40">
    <property type="entry name" value="CRISPR-associated protein Cse2"/>
    <property type="match status" value="1"/>
</dbReference>
<dbReference type="InterPro" id="IPR038287">
    <property type="entry name" value="Cse2_sf"/>
</dbReference>
<gene>
    <name evidence="1" type="ORF">UBAL3_78920057</name>
</gene>
<reference evidence="1" key="1">
    <citation type="journal article" date="2009" name="Appl. Environ. Microbiol.">
        <title>Community genomic and proteomic analyses of chemoautotrophic iron-oxidizing "Leptospirillum rubarum" (Group II) and "Leptospirillum ferrodiazotrophum" (Group III) bacteria in acid mine drainage biofilms.</title>
        <authorList>
            <person name="Goltsman D.S."/>
            <person name="Denef V.J."/>
            <person name="Singer S.W."/>
            <person name="VerBerkmoes N.C."/>
            <person name="Lefsrud M."/>
            <person name="Mueller R.S."/>
            <person name="Dick G.J."/>
            <person name="Sun C.L."/>
            <person name="Wheeler K.E."/>
            <person name="Zemla A."/>
            <person name="Baker B.J."/>
            <person name="Hauser L."/>
            <person name="Land M."/>
            <person name="Shah M.B."/>
            <person name="Thelen M.P."/>
            <person name="Hettich R.L."/>
            <person name="Banfield J.F."/>
        </authorList>
    </citation>
    <scope>NUCLEOTIDE SEQUENCE [LARGE SCALE GENOMIC DNA]</scope>
</reference>
<reference evidence="1" key="2">
    <citation type="submission" date="2009-05" db="EMBL/GenBank/DDBJ databases">
        <authorList>
            <person name="Goltsman D.S.A."/>
            <person name="Denef V.J."/>
            <person name="Singer S.W."/>
            <person name="Verberkmoes N.C."/>
            <person name="Lefsrud M."/>
            <person name="Mueller R."/>
            <person name="Dick G.J."/>
            <person name="Sun C."/>
            <person name="Wheeler K."/>
            <person name="Zemla A."/>
            <person name="Baker B.J."/>
            <person name="Hauser L."/>
            <person name="Land M."/>
            <person name="Shah M.B."/>
            <person name="Thelen M.P."/>
            <person name="Hettich R.L."/>
            <person name="Banfield J.F."/>
        </authorList>
    </citation>
    <scope>NUCLEOTIDE SEQUENCE</scope>
</reference>
<dbReference type="NCBIfam" id="TIGR02548">
    <property type="entry name" value="casB_cse2"/>
    <property type="match status" value="1"/>
</dbReference>
<protein>
    <submittedName>
        <fullName evidence="1">CRISPR-associated protein, Cas2</fullName>
    </submittedName>
</protein>
<proteinExistence type="predicted"/>
<name>C6HV93_9BACT</name>
<evidence type="ECO:0000313" key="2">
    <source>
        <dbReference type="Proteomes" id="UP000009374"/>
    </source>
</evidence>
<sequence length="185" mass="21074">MSTRTDTTMEKETPSQRHAQAFVEYIVRKCEADTGTRAALRRADNPATEYQSWDVLAGFHIDLESEGERLSHALVAADIARTNTSKNGSVKIAQGIARSYQDGHSDDQAKAKLRRLLACDSTSEVVRILRPLLRLFESRGVGTLDYVSLLNDLRWFNFDESRERAKIRWAQDFYGRHGKEEENEP</sequence>
<dbReference type="Proteomes" id="UP000009374">
    <property type="component" value="Unassembled WGS sequence"/>
</dbReference>
<organism evidence="1 2">
    <name type="scientific">Leptospirillum ferrodiazotrophum</name>
    <dbReference type="NCBI Taxonomy" id="412449"/>
    <lineage>
        <taxon>Bacteria</taxon>
        <taxon>Pseudomonadati</taxon>
        <taxon>Nitrospirota</taxon>
        <taxon>Nitrospiria</taxon>
        <taxon>Nitrospirales</taxon>
        <taxon>Nitrospiraceae</taxon>
        <taxon>Leptospirillum</taxon>
    </lineage>
</organism>
<dbReference type="AlphaFoldDB" id="C6HV93"/>
<keyword evidence="2" id="KW-1185">Reference proteome</keyword>
<evidence type="ECO:0000313" key="1">
    <source>
        <dbReference type="EMBL" id="EES53467.1"/>
    </source>
</evidence>
<dbReference type="CDD" id="cd09731">
    <property type="entry name" value="Cse2_I-E"/>
    <property type="match status" value="1"/>
</dbReference>
<dbReference type="Pfam" id="PF09485">
    <property type="entry name" value="CRISPR_Cse2"/>
    <property type="match status" value="1"/>
</dbReference>
<dbReference type="InterPro" id="IPR013382">
    <property type="entry name" value="CRISPR-assoc_prot_Cse2"/>
</dbReference>
<accession>C6HV93</accession>